<feature type="chain" id="PRO_5046343795" evidence="3">
    <location>
        <begin position="26"/>
        <end position="882"/>
    </location>
</feature>
<name>A0ABR6YDQ3_9BURK</name>
<evidence type="ECO:0000256" key="1">
    <source>
        <dbReference type="PROSITE-ProRule" id="PRU01379"/>
    </source>
</evidence>
<dbReference type="RefSeq" id="WP_186942667.1">
    <property type="nucleotide sequence ID" value="NZ_JACOGA010000012.1"/>
</dbReference>
<keyword evidence="3" id="KW-0732">Signal</keyword>
<dbReference type="SMART" id="SM00631">
    <property type="entry name" value="Zn_pept"/>
    <property type="match status" value="1"/>
</dbReference>
<comment type="caution">
    <text evidence="5">The sequence shown here is derived from an EMBL/GenBank/DDBJ whole genome shotgun (WGS) entry which is preliminary data.</text>
</comment>
<keyword evidence="6" id="KW-1185">Reference proteome</keyword>
<dbReference type="SUPFAM" id="SSF52317">
    <property type="entry name" value="Class I glutamine amidotransferase-like"/>
    <property type="match status" value="1"/>
</dbReference>
<comment type="caution">
    <text evidence="1">Lacks conserved residue(s) required for the propagation of feature annotation.</text>
</comment>
<evidence type="ECO:0000256" key="2">
    <source>
        <dbReference type="SAM" id="MobiDB-lite"/>
    </source>
</evidence>
<sequence>MSLKKIAQAVSLAFCFTLSAAPVFAASPTTVIPAHARVDKISTPASVLGFELGEWHARPEQLVSYYQLLATQSPRVKVRVVGYTHERRPILNVIITSPKNHEHLTEIEAARGRGESDTPLVVYLGYSVHGNEPSGANAAPAVAWHLASSSDASVNDMLERTVVVIDPMLNPDGLARFAHWANSNRGQTLVSDPNTLEHREGWPSGRGNHYWFDLNRDWLWLQHPESRAHVATFQSWRPHIFGDFHEQGTDATYFFQPGVPSRTHPLTPQSNQSLTEAISKFHVKALDARGEFYFSREGFDDFYYGKGSTYPDVQGSVGILFEQASSRGHVQDSRNGLLKFEHTIANQITTSLSTLQAADAMRDQLIAHQKNFFEEAKKMAQADTNRAMLFAAEGNPARLRDFATLLKQHGIAVHQVKGSVTINGQRYDARNAIAVPLNQRQNRLLEGITELRTQFKDNTFYDVSAWSVTKAYDLASAKSAGDVIGDPVQDLPKASLKAESNIAYAFAWENDDAALLLAELSQTGLRLRTITKPMRIQTTEGVKDLGIGSIVIPVAMQNTPAANVAEIVRKATAKYSVEVMVLTSGAGSTGTDLGSASLKSVERPRVALLTGAGLDSTSVGELWHWLDTHLHLPTTMLGTDRLAATQLERYTHIVMADGSYRLSDEANKNIERFVKQGGVIIGVEGALNWASSQSYLHTKLVKADATKKSDADKADDKKTDDKKADDKKVDEKKSDEKKSKDTRLAYKDQDANSAKELVAGVIFETEIDRSHPIAAGIPRDTLPVFRAQADVYRLEGDRYGTVAAYSNAPVISGYVSPENAKRIAGSAAITAERVGNGSVILASAALGFRSGWVGSRRVLENALFFGKAFEKARVEGDEVEEE</sequence>
<dbReference type="EMBL" id="JACOGA010000012">
    <property type="protein sequence ID" value="MBC3874688.1"/>
    <property type="molecule type" value="Genomic_DNA"/>
</dbReference>
<dbReference type="InterPro" id="IPR029062">
    <property type="entry name" value="Class_I_gatase-like"/>
</dbReference>
<protein>
    <submittedName>
        <fullName evidence="5">Peptidase M14</fullName>
    </submittedName>
</protein>
<evidence type="ECO:0000313" key="6">
    <source>
        <dbReference type="Proteomes" id="UP000624279"/>
    </source>
</evidence>
<feature type="domain" description="Peptidase M14" evidence="4">
    <location>
        <begin position="54"/>
        <end position="344"/>
    </location>
</feature>
<proteinExistence type="inferred from homology"/>
<reference evidence="5 6" key="1">
    <citation type="submission" date="2020-08" db="EMBL/GenBank/DDBJ databases">
        <title>Novel species isolated from subtropical streams in China.</title>
        <authorList>
            <person name="Lu H."/>
        </authorList>
    </citation>
    <scope>NUCLEOTIDE SEQUENCE [LARGE SCALE GENOMIC DNA]</scope>
    <source>
        <strain evidence="5 6">LX15W</strain>
    </source>
</reference>
<feature type="signal peptide" evidence="3">
    <location>
        <begin position="1"/>
        <end position="25"/>
    </location>
</feature>
<accession>A0ABR6YDQ3</accession>
<organism evidence="5 6">
    <name type="scientific">Undibacterium flavidum</name>
    <dbReference type="NCBI Taxonomy" id="2762297"/>
    <lineage>
        <taxon>Bacteria</taxon>
        <taxon>Pseudomonadati</taxon>
        <taxon>Pseudomonadota</taxon>
        <taxon>Betaproteobacteria</taxon>
        <taxon>Burkholderiales</taxon>
        <taxon>Oxalobacteraceae</taxon>
        <taxon>Undibacterium</taxon>
    </lineage>
</organism>
<dbReference type="SUPFAM" id="SSF53187">
    <property type="entry name" value="Zn-dependent exopeptidases"/>
    <property type="match status" value="1"/>
</dbReference>
<dbReference type="Proteomes" id="UP000624279">
    <property type="component" value="Unassembled WGS sequence"/>
</dbReference>
<gene>
    <name evidence="5" type="ORF">H8K55_13945</name>
</gene>
<evidence type="ECO:0000256" key="3">
    <source>
        <dbReference type="SAM" id="SignalP"/>
    </source>
</evidence>
<comment type="similarity">
    <text evidence="1">Belongs to the peptidase M14 family.</text>
</comment>
<feature type="region of interest" description="Disordered" evidence="2">
    <location>
        <begin position="706"/>
        <end position="746"/>
    </location>
</feature>
<evidence type="ECO:0000259" key="4">
    <source>
        <dbReference type="PROSITE" id="PS52035"/>
    </source>
</evidence>
<dbReference type="PROSITE" id="PS52035">
    <property type="entry name" value="PEPTIDASE_M14"/>
    <property type="match status" value="1"/>
</dbReference>
<dbReference type="Gene3D" id="3.40.630.10">
    <property type="entry name" value="Zn peptidases"/>
    <property type="match status" value="1"/>
</dbReference>
<dbReference type="InterPro" id="IPR000834">
    <property type="entry name" value="Peptidase_M14"/>
</dbReference>
<dbReference type="Gene3D" id="3.40.50.880">
    <property type="match status" value="1"/>
</dbReference>
<dbReference type="CDD" id="cd06238">
    <property type="entry name" value="M14-like"/>
    <property type="match status" value="1"/>
</dbReference>
<evidence type="ECO:0000313" key="5">
    <source>
        <dbReference type="EMBL" id="MBC3874688.1"/>
    </source>
</evidence>
<dbReference type="Pfam" id="PF00246">
    <property type="entry name" value="Peptidase_M14"/>
    <property type="match status" value="1"/>
</dbReference>